<gene>
    <name evidence="2" type="ORF">OPDIPICF_04853</name>
</gene>
<accession>A0A5S9QUD6</accession>
<dbReference type="EMBL" id="CACSIO010000047">
    <property type="protein sequence ID" value="CAA0123343.1"/>
    <property type="molecule type" value="Genomic_DNA"/>
</dbReference>
<feature type="transmembrane region" description="Helical" evidence="1">
    <location>
        <begin position="85"/>
        <end position="110"/>
    </location>
</feature>
<keyword evidence="1" id="KW-1133">Transmembrane helix</keyword>
<keyword evidence="3" id="KW-1185">Reference proteome</keyword>
<dbReference type="AlphaFoldDB" id="A0A5S9QUD6"/>
<name>A0A5S9QUD6_9GAMM</name>
<evidence type="ECO:0000313" key="3">
    <source>
        <dbReference type="Proteomes" id="UP000441399"/>
    </source>
</evidence>
<protein>
    <submittedName>
        <fullName evidence="2">Uncharacterized protein</fullName>
    </submittedName>
</protein>
<proteinExistence type="predicted"/>
<feature type="transmembrane region" description="Helical" evidence="1">
    <location>
        <begin position="7"/>
        <end position="28"/>
    </location>
</feature>
<organism evidence="2 3">
    <name type="scientific">BD1-7 clade bacterium</name>
    <dbReference type="NCBI Taxonomy" id="2029982"/>
    <lineage>
        <taxon>Bacteria</taxon>
        <taxon>Pseudomonadati</taxon>
        <taxon>Pseudomonadota</taxon>
        <taxon>Gammaproteobacteria</taxon>
        <taxon>Cellvibrionales</taxon>
        <taxon>Spongiibacteraceae</taxon>
        <taxon>BD1-7 clade</taxon>
    </lineage>
</organism>
<dbReference type="OrthoDB" id="7033353at2"/>
<evidence type="ECO:0000313" key="2">
    <source>
        <dbReference type="EMBL" id="CAA0123343.1"/>
    </source>
</evidence>
<evidence type="ECO:0000256" key="1">
    <source>
        <dbReference type="SAM" id="Phobius"/>
    </source>
</evidence>
<feature type="transmembrane region" description="Helical" evidence="1">
    <location>
        <begin position="48"/>
        <end position="73"/>
    </location>
</feature>
<sequence>MSELIKLIMLLLVPLILPAILLVSVFWSDLGFCSAVRRVFVLNPDSGLIHQGLLWLGVVIPVAYFFALGFVAWDGYELSVSQAGFATFVKISTLPLSILALSLPLTVLVARFHGTEQAARQIDLTKLKNNMDAFYSHRKEFFEYFELIDDTDYFGTFTVPFRLNPKIHRILFIGSPEKGMPTINNQEFEDLDTIISSARNEIHQLINSNHPPSVSRYDWYMLNTCVTIHHLLMRLGLTDLTDRLSERSVLVEEMVNSSKEQYLSVGNSTDDLVAAYRYINDVFDYISDFSGYTRKETPDTESYLNTGGKFRKISDPGIVEQIHNEDINAEKVLKIA</sequence>
<keyword evidence="1" id="KW-0472">Membrane</keyword>
<keyword evidence="1" id="KW-0812">Transmembrane</keyword>
<reference evidence="2 3" key="1">
    <citation type="submission" date="2019-11" db="EMBL/GenBank/DDBJ databases">
        <authorList>
            <person name="Holert J."/>
        </authorList>
    </citation>
    <scope>NUCLEOTIDE SEQUENCE [LARGE SCALE GENOMIC DNA]</scope>
    <source>
        <strain evidence="2">SB11_3</strain>
    </source>
</reference>
<dbReference type="Proteomes" id="UP000441399">
    <property type="component" value="Unassembled WGS sequence"/>
</dbReference>